<accession>A0A4C1VD15</accession>
<dbReference type="AlphaFoldDB" id="A0A4C1VD15"/>
<dbReference type="EMBL" id="BGZK01000319">
    <property type="protein sequence ID" value="GBP36499.1"/>
    <property type="molecule type" value="Genomic_DNA"/>
</dbReference>
<protein>
    <submittedName>
        <fullName evidence="1">Uncharacterized protein</fullName>
    </submittedName>
</protein>
<evidence type="ECO:0000313" key="1">
    <source>
        <dbReference type="EMBL" id="GBP36499.1"/>
    </source>
</evidence>
<proteinExistence type="predicted"/>
<keyword evidence="2" id="KW-1185">Reference proteome</keyword>
<gene>
    <name evidence="1" type="ORF">EVAR_8332_1</name>
</gene>
<organism evidence="1 2">
    <name type="scientific">Eumeta variegata</name>
    <name type="common">Bagworm moth</name>
    <name type="synonym">Eumeta japonica</name>
    <dbReference type="NCBI Taxonomy" id="151549"/>
    <lineage>
        <taxon>Eukaryota</taxon>
        <taxon>Metazoa</taxon>
        <taxon>Ecdysozoa</taxon>
        <taxon>Arthropoda</taxon>
        <taxon>Hexapoda</taxon>
        <taxon>Insecta</taxon>
        <taxon>Pterygota</taxon>
        <taxon>Neoptera</taxon>
        <taxon>Endopterygota</taxon>
        <taxon>Lepidoptera</taxon>
        <taxon>Glossata</taxon>
        <taxon>Ditrysia</taxon>
        <taxon>Tineoidea</taxon>
        <taxon>Psychidae</taxon>
        <taxon>Oiketicinae</taxon>
        <taxon>Eumeta</taxon>
    </lineage>
</organism>
<comment type="caution">
    <text evidence="1">The sequence shown here is derived from an EMBL/GenBank/DDBJ whole genome shotgun (WGS) entry which is preliminary data.</text>
</comment>
<reference evidence="1 2" key="1">
    <citation type="journal article" date="2019" name="Commun. Biol.">
        <title>The bagworm genome reveals a unique fibroin gene that provides high tensile strength.</title>
        <authorList>
            <person name="Kono N."/>
            <person name="Nakamura H."/>
            <person name="Ohtoshi R."/>
            <person name="Tomita M."/>
            <person name="Numata K."/>
            <person name="Arakawa K."/>
        </authorList>
    </citation>
    <scope>NUCLEOTIDE SEQUENCE [LARGE SCALE GENOMIC DNA]</scope>
</reference>
<dbReference type="Proteomes" id="UP000299102">
    <property type="component" value="Unassembled WGS sequence"/>
</dbReference>
<evidence type="ECO:0000313" key="2">
    <source>
        <dbReference type="Proteomes" id="UP000299102"/>
    </source>
</evidence>
<name>A0A4C1VD15_EUMVA</name>
<sequence length="92" mass="10540">MESIADLSIETENYRAYVRIDITKSVFVRFRAVFEQKNFACDEFIILFSKALKNTAAESFTAVHRVHPAGPVHGDTIISLLYRKTMGFREIP</sequence>